<gene>
    <name evidence="9" type="ORF">POSPLADRAFT_1176173</name>
</gene>
<keyword evidence="7" id="KW-0539">Nucleus</keyword>
<dbReference type="InterPro" id="IPR005579">
    <property type="entry name" value="Cgr1-like"/>
</dbReference>
<comment type="subcellular location">
    <subcellularLocation>
        <location evidence="2">Nucleus</location>
        <location evidence="2">Nucleolus</location>
    </subcellularLocation>
</comment>
<feature type="region of interest" description="Disordered" evidence="8">
    <location>
        <begin position="1"/>
        <end position="50"/>
    </location>
</feature>
<name>A0A1X6NFG2_9APHY</name>
<dbReference type="OrthoDB" id="277961at2759"/>
<evidence type="ECO:0000313" key="9">
    <source>
        <dbReference type="EMBL" id="OSX67377.1"/>
    </source>
</evidence>
<dbReference type="GeneID" id="36333352"/>
<dbReference type="GO" id="GO:0006364">
    <property type="term" value="P:rRNA processing"/>
    <property type="evidence" value="ECO:0007669"/>
    <property type="project" value="UniProtKB-KW"/>
</dbReference>
<feature type="compositionally biased region" description="Basic and acidic residues" evidence="8">
    <location>
        <begin position="88"/>
        <end position="120"/>
    </location>
</feature>
<keyword evidence="6" id="KW-0175">Coiled coil</keyword>
<evidence type="ECO:0000256" key="3">
    <source>
        <dbReference type="ARBA" id="ARBA00007869"/>
    </source>
</evidence>
<keyword evidence="5" id="KW-0698">rRNA processing</keyword>
<evidence type="ECO:0000256" key="1">
    <source>
        <dbReference type="ARBA" id="ARBA00004090"/>
    </source>
</evidence>
<evidence type="ECO:0000256" key="6">
    <source>
        <dbReference type="ARBA" id="ARBA00023054"/>
    </source>
</evidence>
<reference evidence="9 10" key="1">
    <citation type="submission" date="2017-04" db="EMBL/GenBank/DDBJ databases">
        <title>Genome Sequence of the Model Brown-Rot Fungus Postia placenta SB12.</title>
        <authorList>
            <consortium name="DOE Joint Genome Institute"/>
            <person name="Gaskell J."/>
            <person name="Kersten P."/>
            <person name="Larrondo L.F."/>
            <person name="Canessa P."/>
            <person name="Martinez D."/>
            <person name="Hibbett D."/>
            <person name="Schmoll M."/>
            <person name="Kubicek C.P."/>
            <person name="Martinez A.T."/>
            <person name="Yadav J."/>
            <person name="Master E."/>
            <person name="Magnuson J.K."/>
            <person name="James T."/>
            <person name="Yaver D."/>
            <person name="Berka R."/>
            <person name="Labutti K."/>
            <person name="Lipzen A."/>
            <person name="Aerts A."/>
            <person name="Barry K."/>
            <person name="Henrissat B."/>
            <person name="Blanchette R."/>
            <person name="Grigoriev I."/>
            <person name="Cullen D."/>
        </authorList>
    </citation>
    <scope>NUCLEOTIDE SEQUENCE [LARGE SCALE GENOMIC DNA]</scope>
    <source>
        <strain evidence="9 10">MAD-698-R-SB12</strain>
    </source>
</reference>
<dbReference type="Proteomes" id="UP000194127">
    <property type="component" value="Unassembled WGS sequence"/>
</dbReference>
<comment type="similarity">
    <text evidence="3">Belongs to the CGR1 family.</text>
</comment>
<organism evidence="9 10">
    <name type="scientific">Postia placenta MAD-698-R-SB12</name>
    <dbReference type="NCBI Taxonomy" id="670580"/>
    <lineage>
        <taxon>Eukaryota</taxon>
        <taxon>Fungi</taxon>
        <taxon>Dikarya</taxon>
        <taxon>Basidiomycota</taxon>
        <taxon>Agaricomycotina</taxon>
        <taxon>Agaricomycetes</taxon>
        <taxon>Polyporales</taxon>
        <taxon>Adustoporiaceae</taxon>
        <taxon>Rhodonia</taxon>
    </lineage>
</organism>
<dbReference type="GO" id="GO:0005730">
    <property type="term" value="C:nucleolus"/>
    <property type="evidence" value="ECO:0007669"/>
    <property type="project" value="UniProtKB-SubCell"/>
</dbReference>
<evidence type="ECO:0000256" key="7">
    <source>
        <dbReference type="ARBA" id="ARBA00023242"/>
    </source>
</evidence>
<evidence type="ECO:0000256" key="8">
    <source>
        <dbReference type="SAM" id="MobiDB-lite"/>
    </source>
</evidence>
<sequence>MAASDIVLTDVQVDNTSPQHIHVDSETPDAVPLASSSRGRVSGKPWKPQKTATVRSLIPDGVKTKSWEDRMQKTQKQKAIKQLQTELSEEKKAEKTRRREITLERKKAAEERRRLEEDKAKARTADFNHSHPSDVYPNRWAHERLHVSAAGLAGPRRSTTETLWYCGTGGIHVSVAFISFGMTIPNISPHIVTISGCVWNPSGLETHIRQLEHATCPSRHRFKKLYKLACWSIFPDHDLGIAYTALYLSMPQPCCACTMVRKELLMAAFASLGFTNHCVFFHDSCVNRCVGIFYTTVNIFSAIQ</sequence>
<comment type="function">
    <text evidence="1">Involved in nucleolar integrity and required for processing of the pre-rRNA for the 60S ribosome subunit.</text>
</comment>
<keyword evidence="4" id="KW-0690">Ribosome biogenesis</keyword>
<proteinExistence type="inferred from homology"/>
<dbReference type="CDD" id="cd22265">
    <property type="entry name" value="UDM1_RNF168"/>
    <property type="match status" value="1"/>
</dbReference>
<evidence type="ECO:0000313" key="10">
    <source>
        <dbReference type="Proteomes" id="UP000194127"/>
    </source>
</evidence>
<protein>
    <recommendedName>
        <fullName evidence="11">rRNA-processing protein</fullName>
    </recommendedName>
</protein>
<evidence type="ECO:0000256" key="4">
    <source>
        <dbReference type="ARBA" id="ARBA00022517"/>
    </source>
</evidence>
<feature type="region of interest" description="Disordered" evidence="8">
    <location>
        <begin position="86"/>
        <end position="120"/>
    </location>
</feature>
<dbReference type="Pfam" id="PF03879">
    <property type="entry name" value="Cgr1"/>
    <property type="match status" value="1"/>
</dbReference>
<dbReference type="EMBL" id="KZ110591">
    <property type="protein sequence ID" value="OSX67377.1"/>
    <property type="molecule type" value="Genomic_DNA"/>
</dbReference>
<keyword evidence="10" id="KW-1185">Reference proteome</keyword>
<evidence type="ECO:0000256" key="2">
    <source>
        <dbReference type="ARBA" id="ARBA00004604"/>
    </source>
</evidence>
<dbReference type="RefSeq" id="XP_024344171.1">
    <property type="nucleotide sequence ID" value="XM_024488403.1"/>
</dbReference>
<dbReference type="AlphaFoldDB" id="A0A1X6NFG2"/>
<evidence type="ECO:0000256" key="5">
    <source>
        <dbReference type="ARBA" id="ARBA00022552"/>
    </source>
</evidence>
<accession>A0A1X6NFG2</accession>
<evidence type="ECO:0008006" key="11">
    <source>
        <dbReference type="Google" id="ProtNLM"/>
    </source>
</evidence>